<evidence type="ECO:0000256" key="3">
    <source>
        <dbReference type="ARBA" id="ARBA00022485"/>
    </source>
</evidence>
<keyword evidence="9 11" id="KW-1015">Disulfide bond</keyword>
<evidence type="ECO:0000256" key="11">
    <source>
        <dbReference type="HAMAP-Rule" id="MF_01479"/>
    </source>
</evidence>
<dbReference type="InterPro" id="IPR034768">
    <property type="entry name" value="4FE4S_WBL"/>
</dbReference>
<dbReference type="GO" id="GO:0045454">
    <property type="term" value="P:cell redox homeostasis"/>
    <property type="evidence" value="ECO:0007669"/>
    <property type="project" value="TreeGrafter"/>
</dbReference>
<evidence type="ECO:0000256" key="8">
    <source>
        <dbReference type="ARBA" id="ARBA00023125"/>
    </source>
</evidence>
<evidence type="ECO:0000256" key="9">
    <source>
        <dbReference type="ARBA" id="ARBA00023157"/>
    </source>
</evidence>
<dbReference type="GO" id="GO:0047134">
    <property type="term" value="F:protein-disulfide reductase [NAD(P)H] activity"/>
    <property type="evidence" value="ECO:0007669"/>
    <property type="project" value="TreeGrafter"/>
</dbReference>
<keyword evidence="4 11" id="KW-0479">Metal-binding</keyword>
<dbReference type="PROSITE" id="PS51674">
    <property type="entry name" value="4FE4S_WBL"/>
    <property type="match status" value="1"/>
</dbReference>
<comment type="function">
    <text evidence="11">Acts as a transcriptional regulator. Probably redox-responsive. The apo- but not holo-form probably binds DNA.</text>
</comment>
<keyword evidence="11" id="KW-0963">Cytoplasm</keyword>
<evidence type="ECO:0000256" key="10">
    <source>
        <dbReference type="ARBA" id="ARBA00023163"/>
    </source>
</evidence>
<accession>A0A8J3WE97</accession>
<keyword evidence="6 11" id="KW-0411">Iron-sulfur</keyword>
<keyword evidence="5 11" id="KW-0408">Iron</keyword>
<dbReference type="AlphaFoldDB" id="A0A8J3WE97"/>
<comment type="cofactor">
    <cofactor evidence="11">
        <name>[4Fe-4S] cluster</name>
        <dbReference type="ChEBI" id="CHEBI:49883"/>
    </cofactor>
    <text evidence="11">Binds 1 [4Fe-4S] cluster per subunit. Following nitrosylation of the [4Fe-4S] cluster binds 1 [4Fe-8(NO)] cluster per subunit.</text>
</comment>
<keyword evidence="7 11" id="KW-0805">Transcription regulation</keyword>
<comment type="subcellular location">
    <subcellularLocation>
        <location evidence="1 11">Cytoplasm</location>
    </subcellularLocation>
</comment>
<dbReference type="GO" id="GO:0003677">
    <property type="term" value="F:DNA binding"/>
    <property type="evidence" value="ECO:0007669"/>
    <property type="project" value="UniProtKB-UniRule"/>
</dbReference>
<comment type="caution">
    <text evidence="13">The sequence shown here is derived from an EMBL/GenBank/DDBJ whole genome shotgun (WGS) entry which is preliminary data.</text>
</comment>
<comment type="similarity">
    <text evidence="2 11">Belongs to the WhiB family.</text>
</comment>
<evidence type="ECO:0000256" key="1">
    <source>
        <dbReference type="ARBA" id="ARBA00004496"/>
    </source>
</evidence>
<keyword evidence="8 11" id="KW-0238">DNA-binding</keyword>
<dbReference type="GO" id="GO:0005737">
    <property type="term" value="C:cytoplasm"/>
    <property type="evidence" value="ECO:0007669"/>
    <property type="project" value="UniProtKB-SubCell"/>
</dbReference>
<feature type="binding site" evidence="11">
    <location>
        <position position="49"/>
    </location>
    <ligand>
        <name>[4Fe-4S] cluster</name>
        <dbReference type="ChEBI" id="CHEBI:49883"/>
    </ligand>
</feature>
<evidence type="ECO:0000256" key="5">
    <source>
        <dbReference type="ARBA" id="ARBA00023004"/>
    </source>
</evidence>
<evidence type="ECO:0000256" key="4">
    <source>
        <dbReference type="ARBA" id="ARBA00022723"/>
    </source>
</evidence>
<evidence type="ECO:0000256" key="6">
    <source>
        <dbReference type="ARBA" id="ARBA00023014"/>
    </source>
</evidence>
<name>A0A8J3WE97_PLARO</name>
<feature type="binding site" evidence="11">
    <location>
        <position position="24"/>
    </location>
    <ligand>
        <name>[4Fe-4S] cluster</name>
        <dbReference type="ChEBI" id="CHEBI:49883"/>
    </ligand>
</feature>
<dbReference type="GO" id="GO:0045892">
    <property type="term" value="P:negative regulation of DNA-templated transcription"/>
    <property type="evidence" value="ECO:0007669"/>
    <property type="project" value="TreeGrafter"/>
</dbReference>
<keyword evidence="3 11" id="KW-0004">4Fe-4S</keyword>
<evidence type="ECO:0000259" key="12">
    <source>
        <dbReference type="PROSITE" id="PS51674"/>
    </source>
</evidence>
<feature type="binding site" evidence="11">
    <location>
        <position position="52"/>
    </location>
    <ligand>
        <name>[4Fe-4S] cluster</name>
        <dbReference type="ChEBI" id="CHEBI:49883"/>
    </ligand>
</feature>
<reference evidence="13" key="1">
    <citation type="submission" date="2021-01" db="EMBL/GenBank/DDBJ databases">
        <title>Whole genome shotgun sequence of Planobispora rosea NBRC 15558.</title>
        <authorList>
            <person name="Komaki H."/>
            <person name="Tamura T."/>
        </authorList>
    </citation>
    <scope>NUCLEOTIDE SEQUENCE</scope>
    <source>
        <strain evidence="13">NBRC 15558</strain>
    </source>
</reference>
<comment type="PTM">
    <text evidence="11">Upon Fe-S cluster removal intramolecular disulfide bonds are formed.</text>
</comment>
<dbReference type="EMBL" id="BOOI01000042">
    <property type="protein sequence ID" value="GIH86120.1"/>
    <property type="molecule type" value="Genomic_DNA"/>
</dbReference>
<evidence type="ECO:0000256" key="2">
    <source>
        <dbReference type="ARBA" id="ARBA00006597"/>
    </source>
</evidence>
<organism evidence="13 14">
    <name type="scientific">Planobispora rosea</name>
    <dbReference type="NCBI Taxonomy" id="35762"/>
    <lineage>
        <taxon>Bacteria</taxon>
        <taxon>Bacillati</taxon>
        <taxon>Actinomycetota</taxon>
        <taxon>Actinomycetes</taxon>
        <taxon>Streptosporangiales</taxon>
        <taxon>Streptosporangiaceae</taxon>
        <taxon>Planobispora</taxon>
    </lineage>
</organism>
<dbReference type="GO" id="GO:0035731">
    <property type="term" value="F:dinitrosyl-iron complex binding"/>
    <property type="evidence" value="ECO:0007669"/>
    <property type="project" value="UniProtKB-UniRule"/>
</dbReference>
<feature type="domain" description="4Fe-4S Wbl-type" evidence="12">
    <location>
        <begin position="23"/>
        <end position="82"/>
    </location>
</feature>
<evidence type="ECO:0000313" key="13">
    <source>
        <dbReference type="EMBL" id="GIH86120.1"/>
    </source>
</evidence>
<sequence>MIDQGVMSMRRTVREIGWAVRGACRGSDPELFFPLSPSAEQEARAKAVCAGCPVLDECRAYAVRAGEPEGIWGGLTVQERRGLRFPAGWRQRAAG</sequence>
<comment type="PTM">
    <text evidence="11">The Fe-S cluster can be nitrosylated by nitric oxide (NO).</text>
</comment>
<evidence type="ECO:0000313" key="14">
    <source>
        <dbReference type="Proteomes" id="UP000655044"/>
    </source>
</evidence>
<feature type="binding site" evidence="11">
    <location>
        <position position="58"/>
    </location>
    <ligand>
        <name>[4Fe-4S] cluster</name>
        <dbReference type="ChEBI" id="CHEBI:49883"/>
    </ligand>
</feature>
<dbReference type="GO" id="GO:0046872">
    <property type="term" value="F:metal ion binding"/>
    <property type="evidence" value="ECO:0007669"/>
    <property type="project" value="UniProtKB-KW"/>
</dbReference>
<dbReference type="HAMAP" id="MF_01479">
    <property type="entry name" value="WhiB"/>
    <property type="match status" value="1"/>
</dbReference>
<dbReference type="InterPro" id="IPR003482">
    <property type="entry name" value="Whib"/>
</dbReference>
<protein>
    <recommendedName>
        <fullName evidence="11">Transcriptional regulator WhiB</fullName>
    </recommendedName>
</protein>
<dbReference type="Pfam" id="PF02467">
    <property type="entry name" value="Whib"/>
    <property type="match status" value="1"/>
</dbReference>
<dbReference type="Proteomes" id="UP000655044">
    <property type="component" value="Unassembled WGS sequence"/>
</dbReference>
<proteinExistence type="inferred from homology"/>
<evidence type="ECO:0000256" key="7">
    <source>
        <dbReference type="ARBA" id="ARBA00023015"/>
    </source>
</evidence>
<keyword evidence="14" id="KW-1185">Reference proteome</keyword>
<dbReference type="GO" id="GO:0051539">
    <property type="term" value="F:4 iron, 4 sulfur cluster binding"/>
    <property type="evidence" value="ECO:0007669"/>
    <property type="project" value="UniProtKB-UniRule"/>
</dbReference>
<dbReference type="PANTHER" id="PTHR38839">
    <property type="entry name" value="TRANSCRIPTIONAL REGULATOR WHID-RELATED"/>
    <property type="match status" value="1"/>
</dbReference>
<keyword evidence="10 11" id="KW-0804">Transcription</keyword>
<gene>
    <name evidence="13" type="primary">whiB_2</name>
    <name evidence="11" type="synonym">whiB</name>
    <name evidence="13" type="ORF">Pro02_45280</name>
</gene>